<protein>
    <submittedName>
        <fullName evidence="1">Uncharacterized protein</fullName>
    </submittedName>
</protein>
<organism evidence="1">
    <name type="scientific">Siphoviridae sp. ctsus30</name>
    <dbReference type="NCBI Taxonomy" id="2826488"/>
    <lineage>
        <taxon>Viruses</taxon>
        <taxon>Duplodnaviria</taxon>
        <taxon>Heunggongvirae</taxon>
        <taxon>Uroviricota</taxon>
        <taxon>Caudoviricetes</taxon>
    </lineage>
</organism>
<reference evidence="1" key="1">
    <citation type="journal article" date="2021" name="Proc. Natl. Acad. Sci. U.S.A.">
        <title>A Catalog of Tens of Thousands of Viruses from Human Metagenomes Reveals Hidden Associations with Chronic Diseases.</title>
        <authorList>
            <person name="Tisza M.J."/>
            <person name="Buck C.B."/>
        </authorList>
    </citation>
    <scope>NUCLEOTIDE SEQUENCE</scope>
    <source>
        <strain evidence="1">Ctsus30</strain>
    </source>
</reference>
<sequence length="45" mass="4940">MRTTPLVLFSAGRWKPTCVLRVVGVRVPRKSSTRALSFSGFCLSA</sequence>
<name>A0A8S5MVI4_9CAUD</name>
<accession>A0A8S5MVI4</accession>
<evidence type="ECO:0000313" key="1">
    <source>
        <dbReference type="EMBL" id="DAD86353.1"/>
    </source>
</evidence>
<dbReference type="EMBL" id="BK014997">
    <property type="protein sequence ID" value="DAD86353.1"/>
    <property type="molecule type" value="Genomic_DNA"/>
</dbReference>
<proteinExistence type="predicted"/>